<dbReference type="RefSeq" id="YP_009195640.1">
    <property type="nucleotide sequence ID" value="NC_028762.1"/>
</dbReference>
<keyword evidence="2" id="KW-1185">Reference proteome</keyword>
<dbReference type="EMBL" id="KP890823">
    <property type="protein sequence ID" value="AKA62084.1"/>
    <property type="molecule type" value="Genomic_DNA"/>
</dbReference>
<dbReference type="GeneID" id="26622766"/>
<evidence type="ECO:0000313" key="1">
    <source>
        <dbReference type="EMBL" id="AKA62084.1"/>
    </source>
</evidence>
<protein>
    <submittedName>
        <fullName evidence="1">Uncharacterized protein</fullName>
    </submittedName>
</protein>
<sequence length="51" mass="6001">MNHANYNQYPGSARIDFDNIKEYKTTRLKLIKAAYENALKNNTVVKKRIKD</sequence>
<dbReference type="Proteomes" id="UP000202749">
    <property type="component" value="Segment"/>
</dbReference>
<proteinExistence type="predicted"/>
<dbReference type="KEGG" id="vg:26622766"/>
<accession>A0A0G2SSB5</accession>
<organism evidence="1 2">
    <name type="scientific">Proteus phage vB_PmiM_Pm5461</name>
    <dbReference type="NCBI Taxonomy" id="1636250"/>
    <lineage>
        <taxon>Viruses</taxon>
        <taxon>Duplodnaviria</taxon>
        <taxon>Heunggongvirae</taxon>
        <taxon>Uroviricota</taxon>
        <taxon>Caudoviricetes</taxon>
        <taxon>Pantevenvirales</taxon>
        <taxon>Straboviridae</taxon>
        <taxon>Bragavirus</taxon>
        <taxon>Bragavirus pm5461</taxon>
    </lineage>
</organism>
<gene>
    <name evidence="1" type="ORF">Pm5461_218</name>
</gene>
<evidence type="ECO:0000313" key="2">
    <source>
        <dbReference type="Proteomes" id="UP000202749"/>
    </source>
</evidence>
<name>A0A0G2SSB5_9CAUD</name>
<reference evidence="1 2" key="1">
    <citation type="submission" date="2015-03" db="EMBL/GenBank/DDBJ databases">
        <authorList>
            <person name="Melo L.D.R."/>
            <person name="Veiga P."/>
            <person name="Cerca N."/>
            <person name="Kropinski A.M."/>
            <person name="Azeredo J."/>
            <person name="Almeida C."/>
            <person name="Sillankorva S."/>
        </authorList>
    </citation>
    <scope>NUCLEOTIDE SEQUENCE [LARGE SCALE GENOMIC DNA]</scope>
</reference>